<evidence type="ECO:0000256" key="3">
    <source>
        <dbReference type="SAM" id="SignalP"/>
    </source>
</evidence>
<dbReference type="Pfam" id="PF03227">
    <property type="entry name" value="GILT"/>
    <property type="match status" value="1"/>
</dbReference>
<keyword evidence="5" id="KW-1185">Reference proteome</keyword>
<dbReference type="PANTHER" id="PTHR13234">
    <property type="entry name" value="GAMMA-INTERFERON INDUCIBLE LYSOSOMAL THIOL REDUCTASE GILT"/>
    <property type="match status" value="1"/>
</dbReference>
<reference evidence="4" key="1">
    <citation type="submission" date="2021-01" db="UniProtKB">
        <authorList>
            <consortium name="EnsemblPlants"/>
        </authorList>
    </citation>
    <scope>IDENTIFICATION</scope>
</reference>
<dbReference type="AlphaFoldDB" id="A0A7N0UZS4"/>
<feature type="signal peptide" evidence="3">
    <location>
        <begin position="1"/>
        <end position="23"/>
    </location>
</feature>
<evidence type="ECO:0000313" key="4">
    <source>
        <dbReference type="EnsemblPlants" id="Kaladp0095s0424.1.v1.1"/>
    </source>
</evidence>
<dbReference type="Gramene" id="Kaladp0095s0424.1.v1.1">
    <property type="protein sequence ID" value="Kaladp0095s0424.1.v1.1"/>
    <property type="gene ID" value="Kaladp0095s0424.v1.1"/>
</dbReference>
<name>A0A7N0UZS4_KALFE</name>
<comment type="similarity">
    <text evidence="1">Belongs to the GILT family.</text>
</comment>
<evidence type="ECO:0000313" key="5">
    <source>
        <dbReference type="Proteomes" id="UP000594263"/>
    </source>
</evidence>
<dbReference type="PANTHER" id="PTHR13234:SF64">
    <property type="entry name" value="SAPOSIN A-TYPE DOMAIN-CONTAINING PROTEIN"/>
    <property type="match status" value="1"/>
</dbReference>
<evidence type="ECO:0000256" key="2">
    <source>
        <dbReference type="ARBA" id="ARBA00023180"/>
    </source>
</evidence>
<feature type="chain" id="PRO_5029723990" description="Gamma-interferon-inducible lysosomal thiol reductase" evidence="3">
    <location>
        <begin position="24"/>
        <end position="219"/>
    </location>
</feature>
<dbReference type="InterPro" id="IPR004911">
    <property type="entry name" value="Interferon-induced_GILT"/>
</dbReference>
<dbReference type="GO" id="GO:0016671">
    <property type="term" value="F:oxidoreductase activity, acting on a sulfur group of donors, disulfide as acceptor"/>
    <property type="evidence" value="ECO:0007669"/>
    <property type="project" value="InterPro"/>
</dbReference>
<keyword evidence="2" id="KW-0325">Glycoprotein</keyword>
<proteinExistence type="inferred from homology"/>
<accession>A0A7N0UZS4</accession>
<dbReference type="EnsemblPlants" id="Kaladp0095s0424.1.v1.1">
    <property type="protein sequence ID" value="Kaladp0095s0424.1.v1.1"/>
    <property type="gene ID" value="Kaladp0095s0424.v1.1"/>
</dbReference>
<protein>
    <recommendedName>
        <fullName evidence="6">Gamma-interferon-inducible lysosomal thiol reductase</fullName>
    </recommendedName>
</protein>
<organism evidence="4 5">
    <name type="scientific">Kalanchoe fedtschenkoi</name>
    <name type="common">Lavender scallops</name>
    <name type="synonym">South American air plant</name>
    <dbReference type="NCBI Taxonomy" id="63787"/>
    <lineage>
        <taxon>Eukaryota</taxon>
        <taxon>Viridiplantae</taxon>
        <taxon>Streptophyta</taxon>
        <taxon>Embryophyta</taxon>
        <taxon>Tracheophyta</taxon>
        <taxon>Spermatophyta</taxon>
        <taxon>Magnoliopsida</taxon>
        <taxon>eudicotyledons</taxon>
        <taxon>Gunneridae</taxon>
        <taxon>Pentapetalae</taxon>
        <taxon>Saxifragales</taxon>
        <taxon>Crassulaceae</taxon>
        <taxon>Kalanchoe</taxon>
    </lineage>
</organism>
<sequence>MDASPHLVLLHVILLLSSCLSTSQDVVPVESRRHRRVELSVYYEALCPYCGNFILNQLVELFKTDIVGVVNLRLVPWGNASLRDKSAFTCQHGPDECRLNTIEACVIQTWPDFRRHYGLVHCIERQVFAQKENQLQSCFRSKNEWQALQGCYNSGLGTQLDLKYGKETTHLNPPLQFVPWVVVDGQALMDDYGNFLAYICRAYTGPEPNGCRSIQQKIN</sequence>
<dbReference type="OMA" id="VNNWENI"/>
<dbReference type="Proteomes" id="UP000594263">
    <property type="component" value="Unplaced"/>
</dbReference>
<evidence type="ECO:0008006" key="6">
    <source>
        <dbReference type="Google" id="ProtNLM"/>
    </source>
</evidence>
<keyword evidence="3" id="KW-0732">Signal</keyword>
<evidence type="ECO:0000256" key="1">
    <source>
        <dbReference type="ARBA" id="ARBA00005679"/>
    </source>
</evidence>